<protein>
    <submittedName>
        <fullName evidence="2">Uncharacterized protein</fullName>
    </submittedName>
</protein>
<keyword evidence="3" id="KW-1185">Reference proteome</keyword>
<dbReference type="AlphaFoldDB" id="A0A183PYB8"/>
<organism evidence="2 3">
    <name type="scientific">Schistosoma mattheei</name>
    <dbReference type="NCBI Taxonomy" id="31246"/>
    <lineage>
        <taxon>Eukaryota</taxon>
        <taxon>Metazoa</taxon>
        <taxon>Spiralia</taxon>
        <taxon>Lophotrochozoa</taxon>
        <taxon>Platyhelminthes</taxon>
        <taxon>Trematoda</taxon>
        <taxon>Digenea</taxon>
        <taxon>Strigeidida</taxon>
        <taxon>Schistosomatoidea</taxon>
        <taxon>Schistosomatidae</taxon>
        <taxon>Schistosoma</taxon>
    </lineage>
</organism>
<sequence length="81" mass="9544">MKQRYDTTKKLAGIYSKLDRLVNNKEDELITEIQQRRKRRVEYFGELLNRPVPMNPSDNEAAHTDLPINVNPTTTEEIRMV</sequence>
<evidence type="ECO:0000313" key="2">
    <source>
        <dbReference type="EMBL" id="VDP79602.1"/>
    </source>
</evidence>
<name>A0A183PYB8_9TREM</name>
<reference evidence="2 3" key="1">
    <citation type="submission" date="2018-11" db="EMBL/GenBank/DDBJ databases">
        <authorList>
            <consortium name="Pathogen Informatics"/>
        </authorList>
    </citation>
    <scope>NUCLEOTIDE SEQUENCE [LARGE SCALE GENOMIC DNA]</scope>
    <source>
        <strain>Denwood</strain>
        <strain evidence="3">Zambia</strain>
    </source>
</reference>
<evidence type="ECO:0000256" key="1">
    <source>
        <dbReference type="SAM" id="MobiDB-lite"/>
    </source>
</evidence>
<dbReference type="Proteomes" id="UP000269396">
    <property type="component" value="Unassembled WGS sequence"/>
</dbReference>
<proteinExistence type="predicted"/>
<gene>
    <name evidence="2" type="ORF">SMTD_LOCUS19354</name>
</gene>
<dbReference type="EMBL" id="UZAL01042155">
    <property type="protein sequence ID" value="VDP79602.1"/>
    <property type="molecule type" value="Genomic_DNA"/>
</dbReference>
<accession>A0A183PYB8</accession>
<feature type="region of interest" description="Disordered" evidence="1">
    <location>
        <begin position="52"/>
        <end position="81"/>
    </location>
</feature>
<evidence type="ECO:0000313" key="3">
    <source>
        <dbReference type="Proteomes" id="UP000269396"/>
    </source>
</evidence>